<dbReference type="EMBL" id="JH711579">
    <property type="protein sequence ID" value="EIW80764.1"/>
    <property type="molecule type" value="Genomic_DNA"/>
</dbReference>
<dbReference type="Proteomes" id="UP000053558">
    <property type="component" value="Unassembled WGS sequence"/>
</dbReference>
<reference evidence="4" key="1">
    <citation type="journal article" date="2012" name="Science">
        <title>The Paleozoic origin of enzymatic lignin decomposition reconstructed from 31 fungal genomes.</title>
        <authorList>
            <person name="Floudas D."/>
            <person name="Binder M."/>
            <person name="Riley R."/>
            <person name="Barry K."/>
            <person name="Blanchette R.A."/>
            <person name="Henrissat B."/>
            <person name="Martinez A.T."/>
            <person name="Otillar R."/>
            <person name="Spatafora J.W."/>
            <person name="Yadav J.S."/>
            <person name="Aerts A."/>
            <person name="Benoit I."/>
            <person name="Boyd A."/>
            <person name="Carlson A."/>
            <person name="Copeland A."/>
            <person name="Coutinho P.M."/>
            <person name="de Vries R.P."/>
            <person name="Ferreira P."/>
            <person name="Findley K."/>
            <person name="Foster B."/>
            <person name="Gaskell J."/>
            <person name="Glotzer D."/>
            <person name="Gorecki P."/>
            <person name="Heitman J."/>
            <person name="Hesse C."/>
            <person name="Hori C."/>
            <person name="Igarashi K."/>
            <person name="Jurgens J.A."/>
            <person name="Kallen N."/>
            <person name="Kersten P."/>
            <person name="Kohler A."/>
            <person name="Kuees U."/>
            <person name="Kumar T.K.A."/>
            <person name="Kuo A."/>
            <person name="LaButti K."/>
            <person name="Larrondo L.F."/>
            <person name="Lindquist E."/>
            <person name="Ling A."/>
            <person name="Lombard V."/>
            <person name="Lucas S."/>
            <person name="Lundell T."/>
            <person name="Martin R."/>
            <person name="McLaughlin D.J."/>
            <person name="Morgenstern I."/>
            <person name="Morin E."/>
            <person name="Murat C."/>
            <person name="Nagy L.G."/>
            <person name="Nolan M."/>
            <person name="Ohm R.A."/>
            <person name="Patyshakuliyeva A."/>
            <person name="Rokas A."/>
            <person name="Ruiz-Duenas F.J."/>
            <person name="Sabat G."/>
            <person name="Salamov A."/>
            <person name="Samejima M."/>
            <person name="Schmutz J."/>
            <person name="Slot J.C."/>
            <person name="St John F."/>
            <person name="Stenlid J."/>
            <person name="Sun H."/>
            <person name="Sun S."/>
            <person name="Syed K."/>
            <person name="Tsang A."/>
            <person name="Wiebenga A."/>
            <person name="Young D."/>
            <person name="Pisabarro A."/>
            <person name="Eastwood D.C."/>
            <person name="Martin F."/>
            <person name="Cullen D."/>
            <person name="Grigoriev I.V."/>
            <person name="Hibbett D.S."/>
        </authorList>
    </citation>
    <scope>NUCLEOTIDE SEQUENCE [LARGE SCALE GENOMIC DNA]</scope>
    <source>
        <strain evidence="4">RWD-64-598 SS2</strain>
    </source>
</reference>
<evidence type="ECO:0000313" key="4">
    <source>
        <dbReference type="Proteomes" id="UP000053558"/>
    </source>
</evidence>
<dbReference type="KEGG" id="cput:CONPUDRAFT_73808"/>
<protein>
    <recommendedName>
        <fullName evidence="2">DUF4470 domain-containing protein</fullName>
    </recommendedName>
</protein>
<accession>A0A5M3MPX7</accession>
<evidence type="ECO:0000313" key="3">
    <source>
        <dbReference type="EMBL" id="EIW80764.1"/>
    </source>
</evidence>
<dbReference type="RefSeq" id="XP_007769130.1">
    <property type="nucleotide sequence ID" value="XM_007770940.1"/>
</dbReference>
<feature type="region of interest" description="Disordered" evidence="1">
    <location>
        <begin position="801"/>
        <end position="838"/>
    </location>
</feature>
<evidence type="ECO:0000256" key="1">
    <source>
        <dbReference type="SAM" id="MobiDB-lite"/>
    </source>
</evidence>
<keyword evidence="4" id="KW-1185">Reference proteome</keyword>
<evidence type="ECO:0000259" key="2">
    <source>
        <dbReference type="Pfam" id="PF14737"/>
    </source>
</evidence>
<feature type="compositionally biased region" description="Basic and acidic residues" evidence="1">
    <location>
        <begin position="817"/>
        <end position="827"/>
    </location>
</feature>
<dbReference type="InterPro" id="IPR027974">
    <property type="entry name" value="DUF4470"/>
</dbReference>
<dbReference type="OrthoDB" id="432970at2759"/>
<dbReference type="OMA" id="KMCTEYT"/>
<name>A0A5M3MPX7_CONPW</name>
<proteinExistence type="predicted"/>
<feature type="domain" description="DUF4470" evidence="2">
    <location>
        <begin position="16"/>
        <end position="91"/>
    </location>
</feature>
<organism evidence="3 4">
    <name type="scientific">Coniophora puteana (strain RWD-64-598)</name>
    <name type="common">Brown rot fungus</name>
    <dbReference type="NCBI Taxonomy" id="741705"/>
    <lineage>
        <taxon>Eukaryota</taxon>
        <taxon>Fungi</taxon>
        <taxon>Dikarya</taxon>
        <taxon>Basidiomycota</taxon>
        <taxon>Agaricomycotina</taxon>
        <taxon>Agaricomycetes</taxon>
        <taxon>Agaricomycetidae</taxon>
        <taxon>Boletales</taxon>
        <taxon>Coniophorineae</taxon>
        <taxon>Coniophoraceae</taxon>
        <taxon>Coniophora</taxon>
    </lineage>
</organism>
<dbReference type="GeneID" id="19209153"/>
<dbReference type="Pfam" id="PF14737">
    <property type="entry name" value="DUF4470"/>
    <property type="match status" value="1"/>
</dbReference>
<dbReference type="AlphaFoldDB" id="A0A5M3MPX7"/>
<sequence>MSHPLLWPDQTFFYPYGNVAPVLYTQDLIQDEPADVLLLGCGDPMSILYTVHSDRQNAQATRNVILLTLLAQDDVHDNLPLIWNIFFDFFLDKPSLSLLFAHCQRLLDISKSMDAWIASPYHRFISFCDVNTLATLRGFWQLYLQSSTSTEQEHKRSKATFVSVMKETIADPRHFSYSPIRSAGPLGPLAMFALIRGFQRFWATGVASYDKDTLARAQYVNPTFVYSRMGDRFKVNKGTYPLTCFFLAESFAIFRLVHPEKLDLVDDDLQDNLLLNEVIPDAKKQFYAWCTTFANVLRQEEYHVATPSYVPPVTMRLFHGEALAFCKALRVYRDTNVLETPFVTAPWSSSCINLSSPSPLSSSHSSLPTSFDVIDTSNLTDHLGLLNILTHVNPLLKRSPFSALYTETLIPQRGNKDTESAVRGLLDRACCDLGVLSLLLGLAPTSFVSGFTTYANGFEVCVHSIMNWQLLMQYHERLLWRRPMPACAIVKTESDGLWLSTPGSVSFVPEELAGVLHGIYLRMFADENMSACVTQSVHGHYGDISLPDDQTHASTYTHYTRRSFAELLVAVRDQLFPCTGKCGADGDAVPSAEWSRMMSTLFDLLRKDRTMLISHYIFQDLCGQLHLLGLHTADFLEPDDIDSQRHIRGAVFRGWRTVPATVSVVLVVPWHRFSKSVPLLDELGTPPLQCEICGPTTHHIFPSFNIAYGTAVDEYHDSEFGGKSVRVVGARERAAGLVIAFEVPVSVLMAERGLHAALALRATPYSESARPVLGWRLHVFDSAIEDARHVHIVARSPFTHGASSAGPSAMGRCVSGTRERAGKESGRRSRRMGSIGVKTDAKREKVASMAARVDVVDTGAKKALAEGASVAMILISTCAVRVTWHGHTQVHAFPLPVDFENTKLRIARKSSYLEVVAPVATAMRTHGAKFPVFLTNKGPALWNIPRVDLDSLPLLDLPNDDRVSRWVIPHIGNSYTLSRDFTVLIRKQAANDIADRPLLDLKQLLYWIMSASCGENGHHAPVALCVGNPWDDACSTLIFVTGLRLDLTSHAVVADAWVLTLTPAIAQRLPDRALHSLAKELVELASDARDMLKHLLPAATERCRTWAHNENCEYRAKGTVPLTNLDSGADPICSCGRGVGTSSELPFRQRWKAFAPFVTRAALGPLFPVLYLETLRISAFGESRKADTIHDDVCFCAACGSGGRVEASLQVCKCQRKDWKRHKLLDGRGTIMPCYCVGMISDHSSDAMLAPFSLD</sequence>
<comment type="caution">
    <text evidence="3">The sequence shown here is derived from an EMBL/GenBank/DDBJ whole genome shotgun (WGS) entry which is preliminary data.</text>
</comment>
<gene>
    <name evidence="3" type="ORF">CONPUDRAFT_73808</name>
</gene>